<sequence length="701" mass="79911">MVWKALLYASGIGAGVYIMLLSRQLVSIKRWYDLSFLQGAGLIAWGLSHLMVNHPDILIQQLSLPFDMLYYLFFLMSIHAYPLAPHIYYDRWKSILDAMAFVAVYGAMALCSWLYQEDAGMMIVLLHILSGILLLAPWTTVFLANGLVHGKQEKESKLLVATLLFTVAVMFQPIMPTALFMIMGSLSLGILLWAHIRFPRNPSKGRLMNEYGYLHEQLRFSFLDSNSMQVLLFVEVVAMFTWPDSRIHIIGIGIGALITVFRLFLTKGWNQSLVRQMMDTASSLEKKFTEHMDQIQRKNDQLSQILAIKQTYEKILLASNEQSLREVSYENLQQVIEELVDAWFSKMDNLVYLRISLESQEGVVYYEVVRGDPNHPYIQRDISEQIVVDEQRDTPLAPRYVVMLAKSTTESVEELELEQSFFQLLVVNVRGLILRCLQENQLLELRLMEQEMELAQKIQFLLIPRERLVLPGLQAKAVFLPYTYVGGDYVDYLMLDERFTCFVVADVSGHGLPASLMTTGIRSAVRAVTQTYWKPELILHQLNKLLYEDLSKTRSFITMLIAVYDSVDHTLSISRAGHPQPFILDGSGARLLPCSGGLGLGLLPNSVYVSDEVPLDQDGMLLAYTDGLLEMSRKDSQQCLQTWLKGFSSLLSEEKRSGETDSIALVENYVWARTKEGLQSDDISLLILRFQSGTEQEERKR</sequence>
<evidence type="ECO:0000256" key="1">
    <source>
        <dbReference type="ARBA" id="ARBA00022801"/>
    </source>
</evidence>
<feature type="transmembrane region" description="Helical" evidence="2">
    <location>
        <begin position="68"/>
        <end position="88"/>
    </location>
</feature>
<name>M8DH86_9BACL</name>
<dbReference type="PATRIC" id="fig|1300222.3.peg.1754"/>
<dbReference type="EMBL" id="APBN01000003">
    <property type="protein sequence ID" value="EMT52812.1"/>
    <property type="molecule type" value="Genomic_DNA"/>
</dbReference>
<proteinExistence type="predicted"/>
<feature type="transmembrane region" description="Helical" evidence="2">
    <location>
        <begin position="34"/>
        <end position="52"/>
    </location>
</feature>
<organism evidence="4 5">
    <name type="scientific">Brevibacillus borstelensis AK1</name>
    <dbReference type="NCBI Taxonomy" id="1300222"/>
    <lineage>
        <taxon>Bacteria</taxon>
        <taxon>Bacillati</taxon>
        <taxon>Bacillota</taxon>
        <taxon>Bacilli</taxon>
        <taxon>Bacillales</taxon>
        <taxon>Paenibacillaceae</taxon>
        <taxon>Brevibacillus</taxon>
    </lineage>
</organism>
<feature type="transmembrane region" description="Helical" evidence="2">
    <location>
        <begin position="180"/>
        <end position="199"/>
    </location>
</feature>
<dbReference type="SMART" id="SM00331">
    <property type="entry name" value="PP2C_SIG"/>
    <property type="match status" value="1"/>
</dbReference>
<reference evidence="4 5" key="1">
    <citation type="submission" date="2013-03" db="EMBL/GenBank/DDBJ databases">
        <title>Assembly of a new bacterial strain Brevibacillus borstelensis AK1.</title>
        <authorList>
            <person name="Rajan I."/>
            <person name="PoliReddy D."/>
            <person name="Sugumar T."/>
            <person name="Rathinam K."/>
            <person name="Alqarawi S."/>
            <person name="Khalil A.B."/>
            <person name="Sivakumar N."/>
        </authorList>
    </citation>
    <scope>NUCLEOTIDE SEQUENCE [LARGE SCALE GENOMIC DNA]</scope>
    <source>
        <strain evidence="4 5">AK1</strain>
    </source>
</reference>
<feature type="transmembrane region" description="Helical" evidence="2">
    <location>
        <begin position="156"/>
        <end position="174"/>
    </location>
</feature>
<dbReference type="PANTHER" id="PTHR43156">
    <property type="entry name" value="STAGE II SPORULATION PROTEIN E-RELATED"/>
    <property type="match status" value="1"/>
</dbReference>
<evidence type="ECO:0000259" key="3">
    <source>
        <dbReference type="SMART" id="SM00331"/>
    </source>
</evidence>
<dbReference type="RefSeq" id="WP_003387632.1">
    <property type="nucleotide sequence ID" value="NZ_APBN01000003.1"/>
</dbReference>
<evidence type="ECO:0000313" key="4">
    <source>
        <dbReference type="EMBL" id="EMT52812.1"/>
    </source>
</evidence>
<evidence type="ECO:0000313" key="5">
    <source>
        <dbReference type="Proteomes" id="UP000012081"/>
    </source>
</evidence>
<feature type="transmembrane region" description="Helical" evidence="2">
    <location>
        <begin position="6"/>
        <end position="22"/>
    </location>
</feature>
<dbReference type="STRING" id="1300222.I532_08532"/>
<feature type="transmembrane region" description="Helical" evidence="2">
    <location>
        <begin position="247"/>
        <end position="265"/>
    </location>
</feature>
<feature type="transmembrane region" description="Helical" evidence="2">
    <location>
        <begin position="95"/>
        <end position="115"/>
    </location>
</feature>
<feature type="transmembrane region" description="Helical" evidence="2">
    <location>
        <begin position="121"/>
        <end position="144"/>
    </location>
</feature>
<dbReference type="Proteomes" id="UP000012081">
    <property type="component" value="Unassembled WGS sequence"/>
</dbReference>
<dbReference type="InterPro" id="IPR001932">
    <property type="entry name" value="PPM-type_phosphatase-like_dom"/>
</dbReference>
<dbReference type="GO" id="GO:0016791">
    <property type="term" value="F:phosphatase activity"/>
    <property type="evidence" value="ECO:0007669"/>
    <property type="project" value="TreeGrafter"/>
</dbReference>
<evidence type="ECO:0000256" key="2">
    <source>
        <dbReference type="SAM" id="Phobius"/>
    </source>
</evidence>
<dbReference type="SUPFAM" id="SSF81606">
    <property type="entry name" value="PP2C-like"/>
    <property type="match status" value="1"/>
</dbReference>
<protein>
    <recommendedName>
        <fullName evidence="3">PPM-type phosphatase domain-containing protein</fullName>
    </recommendedName>
</protein>
<keyword evidence="2" id="KW-0472">Membrane</keyword>
<comment type="caution">
    <text evidence="4">The sequence shown here is derived from an EMBL/GenBank/DDBJ whole genome shotgun (WGS) entry which is preliminary data.</text>
</comment>
<dbReference type="AlphaFoldDB" id="M8DH86"/>
<accession>M8DH86</accession>
<feature type="domain" description="PPM-type phosphatase" evidence="3">
    <location>
        <begin position="470"/>
        <end position="690"/>
    </location>
</feature>
<keyword evidence="2" id="KW-0812">Transmembrane</keyword>
<gene>
    <name evidence="4" type="ORF">I532_08532</name>
</gene>
<keyword evidence="5" id="KW-1185">Reference proteome</keyword>
<keyword evidence="2" id="KW-1133">Transmembrane helix</keyword>
<dbReference type="Gene3D" id="3.60.40.10">
    <property type="entry name" value="PPM-type phosphatase domain"/>
    <property type="match status" value="1"/>
</dbReference>
<dbReference type="InterPro" id="IPR052016">
    <property type="entry name" value="Bact_Sigma-Reg"/>
</dbReference>
<dbReference type="PANTHER" id="PTHR43156:SF2">
    <property type="entry name" value="STAGE II SPORULATION PROTEIN E"/>
    <property type="match status" value="1"/>
</dbReference>
<dbReference type="InterPro" id="IPR036457">
    <property type="entry name" value="PPM-type-like_dom_sf"/>
</dbReference>
<dbReference type="Pfam" id="PF07228">
    <property type="entry name" value="SpoIIE"/>
    <property type="match status" value="1"/>
</dbReference>
<dbReference type="GeneID" id="89500817"/>
<keyword evidence="1" id="KW-0378">Hydrolase</keyword>